<sequence>MDINNMKEAISQLLKQRNLNLPISDVEEKQVKGIVDKVKKRQSLSDEDRLKAVTLVSHFSKQLAPQQGQQLKAMLDQLMKNHKVSDKDKVALEEIKKML</sequence>
<evidence type="ECO:0000313" key="2">
    <source>
        <dbReference type="Proteomes" id="UP000366051"/>
    </source>
</evidence>
<dbReference type="AlphaFoldDB" id="A0A5Q2N4T5"/>
<accession>A0A5Q2N4T5</accession>
<gene>
    <name evidence="1" type="ORF">FTV88_3255</name>
</gene>
<dbReference type="OrthoDB" id="2083021at2"/>
<evidence type="ECO:0000313" key="1">
    <source>
        <dbReference type="EMBL" id="QGG49321.1"/>
    </source>
</evidence>
<name>A0A5Q2N4T5_9FIRM</name>
<dbReference type="KEGG" id="hcv:FTV88_3255"/>
<protein>
    <submittedName>
        <fullName evidence="1">Uncharacterized protein</fullName>
    </submittedName>
</protein>
<dbReference type="Proteomes" id="UP000366051">
    <property type="component" value="Chromosome"/>
</dbReference>
<dbReference type="EMBL" id="CP045875">
    <property type="protein sequence ID" value="QGG49321.1"/>
    <property type="molecule type" value="Genomic_DNA"/>
</dbReference>
<reference evidence="2" key="1">
    <citation type="submission" date="2019-11" db="EMBL/GenBank/DDBJ databases">
        <title>Genome sequence of Heliorestis convoluta strain HH, an alkaliphilic and minimalistic phototrophic bacterium from a soda lake in Egypt.</title>
        <authorList>
            <person name="Dewey E.D."/>
            <person name="Stokes L.M."/>
            <person name="Burchell B.M."/>
            <person name="Shaffer K.N."/>
            <person name="Huntington A.M."/>
            <person name="Baker J.M."/>
            <person name="Nadendla S."/>
            <person name="Giglio M.G."/>
            <person name="Touchman J.W."/>
            <person name="Blankenship R.E."/>
            <person name="Madigan M.T."/>
            <person name="Sattley W.M."/>
        </authorList>
    </citation>
    <scope>NUCLEOTIDE SEQUENCE [LARGE SCALE GENOMIC DNA]</scope>
    <source>
        <strain evidence="2">HH</strain>
    </source>
</reference>
<proteinExistence type="predicted"/>
<dbReference type="RefSeq" id="WP_153726328.1">
    <property type="nucleotide sequence ID" value="NZ_CP045875.1"/>
</dbReference>
<organism evidence="1 2">
    <name type="scientific">Heliorestis convoluta</name>
    <dbReference type="NCBI Taxonomy" id="356322"/>
    <lineage>
        <taxon>Bacteria</taxon>
        <taxon>Bacillati</taxon>
        <taxon>Bacillota</taxon>
        <taxon>Clostridia</taxon>
        <taxon>Eubacteriales</taxon>
        <taxon>Heliobacteriaceae</taxon>
        <taxon>Heliorestis</taxon>
    </lineage>
</organism>
<keyword evidence="2" id="KW-1185">Reference proteome</keyword>